<comment type="caution">
    <text evidence="25">The sequence shown here is derived from an EMBL/GenBank/DDBJ whole genome shotgun (WGS) entry which is preliminary data.</text>
</comment>
<evidence type="ECO:0000256" key="8">
    <source>
        <dbReference type="ARBA" id="ARBA00022737"/>
    </source>
</evidence>
<dbReference type="FunFam" id="2.10.25.10:FF:000038">
    <property type="entry name" value="Fibrillin 2"/>
    <property type="match status" value="1"/>
</dbReference>
<dbReference type="Pfam" id="PF07645">
    <property type="entry name" value="EGF_CA"/>
    <property type="match status" value="1"/>
</dbReference>
<dbReference type="SUPFAM" id="SSF56112">
    <property type="entry name" value="Protein kinase-like (PK-like)"/>
    <property type="match status" value="1"/>
</dbReference>
<evidence type="ECO:0000256" key="19">
    <source>
        <dbReference type="PROSITE-ProRule" id="PRU00076"/>
    </source>
</evidence>
<evidence type="ECO:0000259" key="24">
    <source>
        <dbReference type="PROSITE" id="PS50026"/>
    </source>
</evidence>
<keyword evidence="7" id="KW-0732">Signal</keyword>
<evidence type="ECO:0000313" key="26">
    <source>
        <dbReference type="Proteomes" id="UP001634007"/>
    </source>
</evidence>
<comment type="function">
    <text evidence="18">Serine/threonine-protein kinase that may function as a signaling receptor of extracellular matrix component. Binding to pectin may have significance in the control of cell expansion, morphogenesis and development.</text>
</comment>
<evidence type="ECO:0000259" key="23">
    <source>
        <dbReference type="PROSITE" id="PS50011"/>
    </source>
</evidence>
<evidence type="ECO:0000256" key="15">
    <source>
        <dbReference type="ARBA" id="ARBA00023180"/>
    </source>
</evidence>
<dbReference type="GO" id="GO:0016020">
    <property type="term" value="C:membrane"/>
    <property type="evidence" value="ECO:0007669"/>
    <property type="project" value="UniProtKB-SubCell"/>
</dbReference>
<dbReference type="InterPro" id="IPR049883">
    <property type="entry name" value="NOTCH1_EGF-like"/>
</dbReference>
<dbReference type="Gene3D" id="3.30.200.20">
    <property type="entry name" value="Phosphorylase Kinase, domain 1"/>
    <property type="match status" value="1"/>
</dbReference>
<evidence type="ECO:0000256" key="7">
    <source>
        <dbReference type="ARBA" id="ARBA00022729"/>
    </source>
</evidence>
<dbReference type="SUPFAM" id="SSF57196">
    <property type="entry name" value="EGF/Laminin"/>
    <property type="match status" value="1"/>
</dbReference>
<keyword evidence="26" id="KW-1185">Reference proteome</keyword>
<dbReference type="Gene3D" id="1.10.510.10">
    <property type="entry name" value="Transferase(Phosphotransferase) domain 1"/>
    <property type="match status" value="1"/>
</dbReference>
<dbReference type="SMART" id="SM00179">
    <property type="entry name" value="EGF_CA"/>
    <property type="match status" value="2"/>
</dbReference>
<feature type="domain" description="EGF-like" evidence="24">
    <location>
        <begin position="315"/>
        <end position="349"/>
    </location>
</feature>
<evidence type="ECO:0000256" key="3">
    <source>
        <dbReference type="ARBA" id="ARBA00022536"/>
    </source>
</evidence>
<feature type="disulfide bond" evidence="19">
    <location>
        <begin position="282"/>
        <end position="299"/>
    </location>
</feature>
<dbReference type="PANTHER" id="PTHR27005:SF468">
    <property type="entry name" value="OS01G0310500 PROTEIN"/>
    <property type="match status" value="1"/>
</dbReference>
<evidence type="ECO:0000256" key="17">
    <source>
        <dbReference type="ARBA" id="ARBA00047951"/>
    </source>
</evidence>
<feature type="region of interest" description="Disordered" evidence="21">
    <location>
        <begin position="1"/>
        <end position="22"/>
    </location>
</feature>
<dbReference type="InterPro" id="IPR008271">
    <property type="entry name" value="Ser/Thr_kinase_AS"/>
</dbReference>
<evidence type="ECO:0000256" key="1">
    <source>
        <dbReference type="ARBA" id="ARBA00004479"/>
    </source>
</evidence>
<organism evidence="25 26">
    <name type="scientific">Eucalyptus globulus</name>
    <name type="common">Tasmanian blue gum</name>
    <dbReference type="NCBI Taxonomy" id="34317"/>
    <lineage>
        <taxon>Eukaryota</taxon>
        <taxon>Viridiplantae</taxon>
        <taxon>Streptophyta</taxon>
        <taxon>Embryophyta</taxon>
        <taxon>Tracheophyta</taxon>
        <taxon>Spermatophyta</taxon>
        <taxon>Magnoliopsida</taxon>
        <taxon>eudicotyledons</taxon>
        <taxon>Gunneridae</taxon>
        <taxon>Pentapetalae</taxon>
        <taxon>rosids</taxon>
        <taxon>malvids</taxon>
        <taxon>Myrtales</taxon>
        <taxon>Myrtaceae</taxon>
        <taxon>Myrtoideae</taxon>
        <taxon>Eucalypteae</taxon>
        <taxon>Eucalyptus</taxon>
    </lineage>
</organism>
<dbReference type="InterPro" id="IPR018097">
    <property type="entry name" value="EGF_Ca-bd_CS"/>
</dbReference>
<dbReference type="Gene3D" id="2.10.25.10">
    <property type="entry name" value="Laminin"/>
    <property type="match status" value="1"/>
</dbReference>
<dbReference type="CDD" id="cd14066">
    <property type="entry name" value="STKc_IRAK"/>
    <property type="match status" value="1"/>
</dbReference>
<dbReference type="InterPro" id="IPR000152">
    <property type="entry name" value="EGF-type_Asp/Asn_hydroxyl_site"/>
</dbReference>
<keyword evidence="4" id="KW-0597">Phosphoprotein</keyword>
<evidence type="ECO:0000256" key="11">
    <source>
        <dbReference type="ARBA" id="ARBA00022840"/>
    </source>
</evidence>
<dbReference type="SMART" id="SM00220">
    <property type="entry name" value="S_TKc"/>
    <property type="match status" value="1"/>
</dbReference>
<dbReference type="CDD" id="cd00054">
    <property type="entry name" value="EGF_CA"/>
    <property type="match status" value="1"/>
</dbReference>
<evidence type="ECO:0000256" key="5">
    <source>
        <dbReference type="ARBA" id="ARBA00022679"/>
    </source>
</evidence>
<evidence type="ECO:0000256" key="21">
    <source>
        <dbReference type="SAM" id="MobiDB-lite"/>
    </source>
</evidence>
<dbReference type="InterPro" id="IPR000742">
    <property type="entry name" value="EGF"/>
</dbReference>
<dbReference type="SMART" id="SM00181">
    <property type="entry name" value="EGF"/>
    <property type="match status" value="2"/>
</dbReference>
<dbReference type="InterPro" id="IPR045274">
    <property type="entry name" value="WAK-like"/>
</dbReference>
<proteinExistence type="predicted"/>
<feature type="compositionally biased region" description="Basic and acidic residues" evidence="21">
    <location>
        <begin position="8"/>
        <end position="21"/>
    </location>
</feature>
<evidence type="ECO:0000256" key="4">
    <source>
        <dbReference type="ARBA" id="ARBA00022553"/>
    </source>
</evidence>
<evidence type="ECO:0000256" key="6">
    <source>
        <dbReference type="ARBA" id="ARBA00022692"/>
    </source>
</evidence>
<dbReference type="FunFam" id="1.10.510.10:FF:000084">
    <property type="entry name" value="Wall-associated receptor kinase 2"/>
    <property type="match status" value="1"/>
</dbReference>
<keyword evidence="11 20" id="KW-0067">ATP-binding</keyword>
<feature type="transmembrane region" description="Helical" evidence="22">
    <location>
        <begin position="368"/>
        <end position="393"/>
    </location>
</feature>
<comment type="caution">
    <text evidence="19">Lacks conserved residue(s) required for the propagation of feature annotation.</text>
</comment>
<evidence type="ECO:0000256" key="18">
    <source>
        <dbReference type="ARBA" id="ARBA00058961"/>
    </source>
</evidence>
<dbReference type="PROSITE" id="PS00010">
    <property type="entry name" value="ASX_HYDROXYL"/>
    <property type="match status" value="1"/>
</dbReference>
<dbReference type="PROSITE" id="PS50026">
    <property type="entry name" value="EGF_3"/>
    <property type="match status" value="2"/>
</dbReference>
<accession>A0ABD3KNB1</accession>
<evidence type="ECO:0000256" key="13">
    <source>
        <dbReference type="ARBA" id="ARBA00023136"/>
    </source>
</evidence>
<dbReference type="EMBL" id="JBJKBG010000006">
    <property type="protein sequence ID" value="KAL3737265.1"/>
    <property type="molecule type" value="Genomic_DNA"/>
</dbReference>
<evidence type="ECO:0000256" key="16">
    <source>
        <dbReference type="ARBA" id="ARBA00047558"/>
    </source>
</evidence>
<keyword evidence="6 22" id="KW-0812">Transmembrane</keyword>
<evidence type="ECO:0000256" key="12">
    <source>
        <dbReference type="ARBA" id="ARBA00022989"/>
    </source>
</evidence>
<evidence type="ECO:0000256" key="2">
    <source>
        <dbReference type="ARBA" id="ARBA00022527"/>
    </source>
</evidence>
<dbReference type="InterPro" id="IPR011009">
    <property type="entry name" value="Kinase-like_dom_sf"/>
</dbReference>
<evidence type="ECO:0000256" key="14">
    <source>
        <dbReference type="ARBA" id="ARBA00023157"/>
    </source>
</evidence>
<reference evidence="25 26" key="1">
    <citation type="submission" date="2024-11" db="EMBL/GenBank/DDBJ databases">
        <title>Chromosome-level genome assembly of Eucalyptus globulus Labill. provides insights into its genome evolution.</title>
        <authorList>
            <person name="Li X."/>
        </authorList>
    </citation>
    <scope>NUCLEOTIDE SEQUENCE [LARGE SCALE GENOMIC DNA]</scope>
    <source>
        <strain evidence="25">CL2024</strain>
        <tissue evidence="25">Fresh tender leaves</tissue>
    </source>
</reference>
<evidence type="ECO:0000256" key="20">
    <source>
        <dbReference type="PROSITE-ProRule" id="PRU10141"/>
    </source>
</evidence>
<sequence>MTHQIYTQRERERERERERAMASKWNPSETVRMMLMVGQLLLTLASRSSSQTVSSNCQETCGNVSVPYPFGIGEGCSLNNYFVIGCRVPDNTTSTPKPYLWDSNTEVLDISLDGELRINTYIGKDCYKDSGVRQQPRTFAYSVLSAFPFSNTKNKFTAVGCDTVAVIAGSNGQGFSSGCLSVCAGIDDVTDGACDGIGCCQTPIPKMLLNYNASVSSMNNHSNVWSFNPCSYAFIVEDKSFNFSREDLNGMKNRTVVPSVLDWAVWKETCNEAMKDPASFGCKAHSECFDSVNVPGYRCNCSSGYEGNPYLGCVDINECADPEKNPCDGICQNTEGSYTCSCPKGYRGDGKKGGDGSGCIANPKSSHLVIILVGLGVGIIVLLFSTGFLYLGLKKRKLIRLKEQYFKQNGGLLLQQQLHEHDRTTNAAKIFNAEELEVATNHYDDSRIVGRGGYGTVYKGILPNSTIVAIKKSKLVDENQIEQFINEVIVLSQINHRNVVKLLGCCLETEVPLLVYEFVNNGTLFEHIHNPNKSSKMSWEARLRIASESAGVLSYLHSATSIPIIHRDVKSTNILLDVNYTAKVSDFGASRLVPLDQAELSTMVQGTLGYLDPEYLHTSQLTEKSDVYSFGVVLVELLTGKKALSFDRPEEERSLAMYFLSALKEDRLFQIVEELIAHEGNEQVKRVADLAKRCLKLKGEERPTMKEVASELDGIRAMANHPWVNIDLNSEETVHLLGEMTDSIVYADSSKTTNTGYTDSMKNHVMPPVNSGR</sequence>
<dbReference type="AlphaFoldDB" id="A0ABD3KNB1"/>
<evidence type="ECO:0000256" key="22">
    <source>
        <dbReference type="SAM" id="Phobius"/>
    </source>
</evidence>
<keyword evidence="12 22" id="KW-1133">Transmembrane helix</keyword>
<evidence type="ECO:0000256" key="10">
    <source>
        <dbReference type="ARBA" id="ARBA00022777"/>
    </source>
</evidence>
<keyword evidence="9 20" id="KW-0547">Nucleotide-binding</keyword>
<protein>
    <submittedName>
        <fullName evidence="25">Uncharacterized protein</fullName>
    </submittedName>
</protein>
<feature type="region of interest" description="Disordered" evidence="21">
    <location>
        <begin position="752"/>
        <end position="773"/>
    </location>
</feature>
<dbReference type="GO" id="GO:0005524">
    <property type="term" value="F:ATP binding"/>
    <property type="evidence" value="ECO:0007669"/>
    <property type="project" value="UniProtKB-UniRule"/>
</dbReference>
<feature type="domain" description="EGF-like" evidence="24">
    <location>
        <begin position="274"/>
        <end position="314"/>
    </location>
</feature>
<feature type="domain" description="Protein kinase" evidence="23">
    <location>
        <begin position="443"/>
        <end position="724"/>
    </location>
</feature>
<dbReference type="Pfam" id="PF13947">
    <property type="entry name" value="GUB_WAK_bind"/>
    <property type="match status" value="1"/>
</dbReference>
<keyword evidence="15" id="KW-0325">Glycoprotein</keyword>
<dbReference type="GO" id="GO:0004674">
    <property type="term" value="F:protein serine/threonine kinase activity"/>
    <property type="evidence" value="ECO:0007669"/>
    <property type="project" value="UniProtKB-KW"/>
</dbReference>
<dbReference type="InterPro" id="IPR017441">
    <property type="entry name" value="Protein_kinase_ATP_BS"/>
</dbReference>
<dbReference type="PROSITE" id="PS01186">
    <property type="entry name" value="EGF_2"/>
    <property type="match status" value="1"/>
</dbReference>
<comment type="catalytic activity">
    <reaction evidence="17">
        <text>L-threonyl-[protein] + ATP = O-phospho-L-threonyl-[protein] + ADP + H(+)</text>
        <dbReference type="Rhea" id="RHEA:46608"/>
        <dbReference type="Rhea" id="RHEA-COMP:11060"/>
        <dbReference type="Rhea" id="RHEA-COMP:11605"/>
        <dbReference type="ChEBI" id="CHEBI:15378"/>
        <dbReference type="ChEBI" id="CHEBI:30013"/>
        <dbReference type="ChEBI" id="CHEBI:30616"/>
        <dbReference type="ChEBI" id="CHEBI:61977"/>
        <dbReference type="ChEBI" id="CHEBI:456216"/>
    </reaction>
</comment>
<dbReference type="InterPro" id="IPR025287">
    <property type="entry name" value="WAK_GUB"/>
</dbReference>
<dbReference type="PROSITE" id="PS00108">
    <property type="entry name" value="PROTEIN_KINASE_ST"/>
    <property type="match status" value="1"/>
</dbReference>
<keyword evidence="13 22" id="KW-0472">Membrane</keyword>
<comment type="subcellular location">
    <subcellularLocation>
        <location evidence="1">Membrane</location>
        <topology evidence="1">Single-pass type I membrane protein</topology>
    </subcellularLocation>
</comment>
<dbReference type="PROSITE" id="PS00107">
    <property type="entry name" value="PROTEIN_KINASE_ATP"/>
    <property type="match status" value="1"/>
</dbReference>
<dbReference type="PANTHER" id="PTHR27005">
    <property type="entry name" value="WALL-ASSOCIATED RECEPTOR KINASE-LIKE 21"/>
    <property type="match status" value="1"/>
</dbReference>
<keyword evidence="2" id="KW-0723">Serine/threonine-protein kinase</keyword>
<keyword evidence="5" id="KW-0808">Transferase</keyword>
<dbReference type="Pfam" id="PF00069">
    <property type="entry name" value="Pkinase"/>
    <property type="match status" value="1"/>
</dbReference>
<dbReference type="Proteomes" id="UP001634007">
    <property type="component" value="Unassembled WGS sequence"/>
</dbReference>
<keyword evidence="14 19" id="KW-1015">Disulfide bond</keyword>
<feature type="binding site" evidence="20">
    <location>
        <position position="472"/>
    </location>
    <ligand>
        <name>ATP</name>
        <dbReference type="ChEBI" id="CHEBI:30616"/>
    </ligand>
</feature>
<keyword evidence="8" id="KW-0677">Repeat</keyword>
<gene>
    <name evidence="25" type="ORF">ACJRO7_026090</name>
</gene>
<dbReference type="InterPro" id="IPR001881">
    <property type="entry name" value="EGF-like_Ca-bd_dom"/>
</dbReference>
<dbReference type="PROSITE" id="PS50011">
    <property type="entry name" value="PROTEIN_KINASE_DOM"/>
    <property type="match status" value="1"/>
</dbReference>
<keyword evidence="10" id="KW-0418">Kinase</keyword>
<name>A0ABD3KNB1_EUCGL</name>
<dbReference type="PROSITE" id="PS01187">
    <property type="entry name" value="EGF_CA"/>
    <property type="match status" value="1"/>
</dbReference>
<dbReference type="FunFam" id="3.30.200.20:FF:000043">
    <property type="entry name" value="Wall-associated receptor kinase 2"/>
    <property type="match status" value="1"/>
</dbReference>
<evidence type="ECO:0000256" key="9">
    <source>
        <dbReference type="ARBA" id="ARBA00022741"/>
    </source>
</evidence>
<dbReference type="InterPro" id="IPR000719">
    <property type="entry name" value="Prot_kinase_dom"/>
</dbReference>
<keyword evidence="3 19" id="KW-0245">EGF-like domain</keyword>
<evidence type="ECO:0000313" key="25">
    <source>
        <dbReference type="EMBL" id="KAL3737265.1"/>
    </source>
</evidence>
<comment type="catalytic activity">
    <reaction evidence="16">
        <text>L-seryl-[protein] + ATP = O-phospho-L-seryl-[protein] + ADP + H(+)</text>
        <dbReference type="Rhea" id="RHEA:17989"/>
        <dbReference type="Rhea" id="RHEA-COMP:9863"/>
        <dbReference type="Rhea" id="RHEA-COMP:11604"/>
        <dbReference type="ChEBI" id="CHEBI:15378"/>
        <dbReference type="ChEBI" id="CHEBI:29999"/>
        <dbReference type="ChEBI" id="CHEBI:30616"/>
        <dbReference type="ChEBI" id="CHEBI:83421"/>
        <dbReference type="ChEBI" id="CHEBI:456216"/>
    </reaction>
</comment>